<comment type="similarity">
    <text evidence="1 4">Belongs to the GMC oxidoreductase family.</text>
</comment>
<dbReference type="GO" id="GO:0044550">
    <property type="term" value="P:secondary metabolite biosynthetic process"/>
    <property type="evidence" value="ECO:0007669"/>
    <property type="project" value="TreeGrafter"/>
</dbReference>
<dbReference type="InterPro" id="IPR007867">
    <property type="entry name" value="GMC_OxRtase_C"/>
</dbReference>
<feature type="domain" description="Glucose-methanol-choline oxidoreductase N-terminal" evidence="6">
    <location>
        <begin position="112"/>
        <end position="135"/>
    </location>
</feature>
<comment type="caution">
    <text evidence="8">The sequence shown here is derived from an EMBL/GenBank/DDBJ whole genome shotgun (WGS) entry which is preliminary data.</text>
</comment>
<dbReference type="PROSITE" id="PS00624">
    <property type="entry name" value="GMC_OXRED_2"/>
    <property type="match status" value="1"/>
</dbReference>
<dbReference type="PANTHER" id="PTHR11552">
    <property type="entry name" value="GLUCOSE-METHANOL-CHOLINE GMC OXIDOREDUCTASE"/>
    <property type="match status" value="1"/>
</dbReference>
<dbReference type="SUPFAM" id="SSF54373">
    <property type="entry name" value="FAD-linked reductases, C-terminal domain"/>
    <property type="match status" value="1"/>
</dbReference>
<dbReference type="EMBL" id="PVWQ01000001">
    <property type="protein sequence ID" value="RDW93507.1"/>
    <property type="molecule type" value="Genomic_DNA"/>
</dbReference>
<dbReference type="PIRSF" id="PIRSF000137">
    <property type="entry name" value="Alcohol_oxidase"/>
    <property type="match status" value="1"/>
</dbReference>
<dbReference type="Gene3D" id="3.30.560.10">
    <property type="entry name" value="Glucose Oxidase, domain 3"/>
    <property type="match status" value="1"/>
</dbReference>
<name>A0A3D8T4L2_9EURO</name>
<protein>
    <submittedName>
        <fullName evidence="8">GMC oxidoreductase</fullName>
    </submittedName>
</protein>
<dbReference type="GeneID" id="38111199"/>
<keyword evidence="3 4" id="KW-0274">FAD</keyword>
<feature type="active site" description="Proton donor" evidence="2">
    <location>
        <position position="549"/>
    </location>
</feature>
<dbReference type="Pfam" id="PF00732">
    <property type="entry name" value="GMC_oxred_N"/>
    <property type="match status" value="1"/>
</dbReference>
<evidence type="ECO:0000256" key="5">
    <source>
        <dbReference type="SAM" id="SignalP"/>
    </source>
</evidence>
<evidence type="ECO:0000256" key="1">
    <source>
        <dbReference type="ARBA" id="ARBA00010790"/>
    </source>
</evidence>
<dbReference type="Pfam" id="PF05199">
    <property type="entry name" value="GMC_oxred_C"/>
    <property type="match status" value="1"/>
</dbReference>
<organism evidence="8 9">
    <name type="scientific">Aspergillus mulundensis</name>
    <dbReference type="NCBI Taxonomy" id="1810919"/>
    <lineage>
        <taxon>Eukaryota</taxon>
        <taxon>Fungi</taxon>
        <taxon>Dikarya</taxon>
        <taxon>Ascomycota</taxon>
        <taxon>Pezizomycotina</taxon>
        <taxon>Eurotiomycetes</taxon>
        <taxon>Eurotiomycetidae</taxon>
        <taxon>Eurotiales</taxon>
        <taxon>Aspergillaceae</taxon>
        <taxon>Aspergillus</taxon>
        <taxon>Aspergillus subgen. Nidulantes</taxon>
    </lineage>
</organism>
<dbReference type="InterPro" id="IPR000172">
    <property type="entry name" value="GMC_OxRdtase_N"/>
</dbReference>
<dbReference type="GO" id="GO:0050660">
    <property type="term" value="F:flavin adenine dinucleotide binding"/>
    <property type="evidence" value="ECO:0007669"/>
    <property type="project" value="InterPro"/>
</dbReference>
<dbReference type="GO" id="GO:0016614">
    <property type="term" value="F:oxidoreductase activity, acting on CH-OH group of donors"/>
    <property type="evidence" value="ECO:0007669"/>
    <property type="project" value="InterPro"/>
</dbReference>
<evidence type="ECO:0000256" key="3">
    <source>
        <dbReference type="PIRSR" id="PIRSR000137-2"/>
    </source>
</evidence>
<keyword evidence="4" id="KW-0285">Flavoprotein</keyword>
<dbReference type="RefSeq" id="XP_026608690.1">
    <property type="nucleotide sequence ID" value="XM_026742845.1"/>
</dbReference>
<dbReference type="Gene3D" id="3.50.50.60">
    <property type="entry name" value="FAD/NAD(P)-binding domain"/>
    <property type="match status" value="1"/>
</dbReference>
<feature type="active site" description="Proton acceptor" evidence="2">
    <location>
        <position position="592"/>
    </location>
</feature>
<evidence type="ECO:0000256" key="2">
    <source>
        <dbReference type="PIRSR" id="PIRSR000137-1"/>
    </source>
</evidence>
<dbReference type="PROSITE" id="PS00623">
    <property type="entry name" value="GMC_OXRED_1"/>
    <property type="match status" value="1"/>
</dbReference>
<evidence type="ECO:0000259" key="7">
    <source>
        <dbReference type="PROSITE" id="PS00624"/>
    </source>
</evidence>
<feature type="binding site" evidence="3">
    <location>
        <position position="263"/>
    </location>
    <ligand>
        <name>FAD</name>
        <dbReference type="ChEBI" id="CHEBI:57692"/>
    </ligand>
</feature>
<reference evidence="8 9" key="1">
    <citation type="journal article" date="2018" name="IMA Fungus">
        <title>IMA Genome-F 9: Draft genome sequence of Annulohypoxylon stygium, Aspergillus mulundensis, Berkeleyomyces basicola (syn. Thielaviopsis basicola), Ceratocystis smalleyi, two Cercospora beticola strains, Coleophoma cylindrospora, Fusarium fracticaudum, Phialophora cf. hyalina, and Morchella septimelata.</title>
        <authorList>
            <person name="Wingfield B.D."/>
            <person name="Bills G.F."/>
            <person name="Dong Y."/>
            <person name="Huang W."/>
            <person name="Nel W.J."/>
            <person name="Swalarsk-Parry B.S."/>
            <person name="Vaghefi N."/>
            <person name="Wilken P.M."/>
            <person name="An Z."/>
            <person name="de Beer Z.W."/>
            <person name="De Vos L."/>
            <person name="Chen L."/>
            <person name="Duong T.A."/>
            <person name="Gao Y."/>
            <person name="Hammerbacher A."/>
            <person name="Kikkert J.R."/>
            <person name="Li Y."/>
            <person name="Li H."/>
            <person name="Li K."/>
            <person name="Li Q."/>
            <person name="Liu X."/>
            <person name="Ma X."/>
            <person name="Naidoo K."/>
            <person name="Pethybridge S.J."/>
            <person name="Sun J."/>
            <person name="Steenkamp E.T."/>
            <person name="van der Nest M.A."/>
            <person name="van Wyk S."/>
            <person name="Wingfield M.J."/>
            <person name="Xiong C."/>
            <person name="Yue Q."/>
            <person name="Zhang X."/>
        </authorList>
    </citation>
    <scope>NUCLEOTIDE SEQUENCE [LARGE SCALE GENOMIC DNA]</scope>
    <source>
        <strain evidence="8 9">DSM 5745</strain>
    </source>
</reference>
<evidence type="ECO:0000259" key="6">
    <source>
        <dbReference type="PROSITE" id="PS00623"/>
    </source>
</evidence>
<feature type="chain" id="PRO_5017687927" evidence="5">
    <location>
        <begin position="25"/>
        <end position="611"/>
    </location>
</feature>
<dbReference type="InterPro" id="IPR012132">
    <property type="entry name" value="GMC_OxRdtase"/>
</dbReference>
<gene>
    <name evidence="8" type="ORF">DSM5745_00829</name>
</gene>
<dbReference type="PANTHER" id="PTHR11552:SF115">
    <property type="entry name" value="DEHYDROGENASE XPTC-RELATED"/>
    <property type="match status" value="1"/>
</dbReference>
<comment type="cofactor">
    <cofactor evidence="3">
        <name>FAD</name>
        <dbReference type="ChEBI" id="CHEBI:57692"/>
    </cofactor>
</comment>
<accession>A0A3D8T4L2</accession>
<dbReference type="Proteomes" id="UP000256690">
    <property type="component" value="Unassembled WGS sequence"/>
</dbReference>
<dbReference type="InterPro" id="IPR036188">
    <property type="entry name" value="FAD/NAD-bd_sf"/>
</dbReference>
<dbReference type="STRING" id="1810919.A0A3D8T4L2"/>
<keyword evidence="9" id="KW-1185">Reference proteome</keyword>
<dbReference type="AlphaFoldDB" id="A0A3D8T4L2"/>
<keyword evidence="5" id="KW-0732">Signal</keyword>
<sequence>MHFVRTTAITILALGLSFISPSQALTSESGLLPTYDYVIVGAGVSGLTVANRLSENESLSILVIEAGEFDQDEDYILIPGLAGTGIGSKYDWNLTYVGNPDLGNRSVSIPLGKAVGGSSLLNRMTFDRGSRADYDRWKTLGNSGWGWTDLFPFFKKSENFTPPTSDIIDEWNVTYDQSVHGTTGNVQSSYAPWIWPSTKHFISAVTDLEVRIPLDGASGDALGGFFVSHNQDPVTATRSDARRAYWDPASGRPNLQLVTGRKVTKLLNRQTARGVQITGVEFAPSPYAQRSIVHARKEVILAAGAIHSPQLLQLSGIGDPALLARHNISTVSNVPGVGRNFQDHLYVPVVFSFDFPLTATNLTTNSTFAAESLALYHTDQTGPYADATGDFLAFLPTANFTSQTSAIQQLAQSQHTTLYLDPDTPATLARGYASQHELLTTGLAAENEAQLEIIWSDGTFILGLQHPFSRGSVRLASSDPFTPPLADPAYLRNPVDVAILVEAIKYARSLAQTPSLAAFNPVELVPGGNVTSDSDLEAYIRGAADSLFHPSGTCSVGRVELGGVVDTDFRVHGVSGLRVVDASVFPLLPATHIQSSVYAVAEKAAVAILSS</sequence>
<evidence type="ECO:0000313" key="9">
    <source>
        <dbReference type="Proteomes" id="UP000256690"/>
    </source>
</evidence>
<proteinExistence type="inferred from homology"/>
<feature type="signal peptide" evidence="5">
    <location>
        <begin position="1"/>
        <end position="24"/>
    </location>
</feature>
<feature type="domain" description="Glucose-methanol-choline oxidoreductase N-terminal" evidence="7">
    <location>
        <begin position="304"/>
        <end position="318"/>
    </location>
</feature>
<dbReference type="OrthoDB" id="269227at2759"/>
<dbReference type="SUPFAM" id="SSF51905">
    <property type="entry name" value="FAD/NAD(P)-binding domain"/>
    <property type="match status" value="1"/>
</dbReference>
<evidence type="ECO:0000313" key="8">
    <source>
        <dbReference type="EMBL" id="RDW93507.1"/>
    </source>
</evidence>
<evidence type="ECO:0000256" key="4">
    <source>
        <dbReference type="RuleBase" id="RU003968"/>
    </source>
</evidence>